<keyword evidence="1" id="KW-0472">Membrane</keyword>
<feature type="transmembrane region" description="Helical" evidence="1">
    <location>
        <begin position="45"/>
        <end position="65"/>
    </location>
</feature>
<dbReference type="AlphaFoldDB" id="A0AA39ISZ9"/>
<protein>
    <submittedName>
        <fullName evidence="2">Uncharacterized protein</fullName>
    </submittedName>
</protein>
<proteinExistence type="predicted"/>
<gene>
    <name evidence="2" type="ORF">QR680_010834</name>
</gene>
<evidence type="ECO:0000313" key="2">
    <source>
        <dbReference type="EMBL" id="KAK0428488.1"/>
    </source>
</evidence>
<dbReference type="EMBL" id="JAUCMV010000001">
    <property type="protein sequence ID" value="KAK0428488.1"/>
    <property type="molecule type" value="Genomic_DNA"/>
</dbReference>
<feature type="transmembrane region" description="Helical" evidence="1">
    <location>
        <begin position="162"/>
        <end position="185"/>
    </location>
</feature>
<keyword evidence="3" id="KW-1185">Reference proteome</keyword>
<feature type="transmembrane region" description="Helical" evidence="1">
    <location>
        <begin position="206"/>
        <end position="227"/>
    </location>
</feature>
<dbReference type="Proteomes" id="UP001175271">
    <property type="component" value="Unassembled WGS sequence"/>
</dbReference>
<keyword evidence="1" id="KW-1133">Transmembrane helix</keyword>
<name>A0AA39ISZ9_9BILA</name>
<comment type="caution">
    <text evidence="2">The sequence shown here is derived from an EMBL/GenBank/DDBJ whole genome shotgun (WGS) entry which is preliminary data.</text>
</comment>
<feature type="transmembrane region" description="Helical" evidence="1">
    <location>
        <begin position="12"/>
        <end position="33"/>
    </location>
</feature>
<feature type="transmembrane region" description="Helical" evidence="1">
    <location>
        <begin position="77"/>
        <end position="99"/>
    </location>
</feature>
<reference evidence="2" key="1">
    <citation type="submission" date="2023-06" db="EMBL/GenBank/DDBJ databases">
        <title>Genomic analysis of the entomopathogenic nematode Steinernema hermaphroditum.</title>
        <authorList>
            <person name="Schwarz E.M."/>
            <person name="Heppert J.K."/>
            <person name="Baniya A."/>
            <person name="Schwartz H.T."/>
            <person name="Tan C.-H."/>
            <person name="Antoshechkin I."/>
            <person name="Sternberg P.W."/>
            <person name="Goodrich-Blair H."/>
            <person name="Dillman A.R."/>
        </authorList>
    </citation>
    <scope>NUCLEOTIDE SEQUENCE</scope>
    <source>
        <strain evidence="2">PS9179</strain>
        <tissue evidence="2">Whole animal</tissue>
    </source>
</reference>
<evidence type="ECO:0000313" key="3">
    <source>
        <dbReference type="Proteomes" id="UP001175271"/>
    </source>
</evidence>
<feature type="transmembrane region" description="Helical" evidence="1">
    <location>
        <begin position="120"/>
        <end position="142"/>
    </location>
</feature>
<sequence length="433" mass="49128">MDMDSLRVAVGVVHVAIGVLLPPVYIRFIYIFLSRKKYRKLECYRIMALSGIVQLFAGPGAIGNGVIQLLDFDPYEIFTFLVIMYSGSIAAESMLSFILALNRLKVMFEIETRTVIHRTLLVISILYGVVYCGLLVTPWCGYNMLPGQFVGKYDFSKPYSRMFAEVNSIIFTSFSGLSFLVYIIITVKLVSMRSRSAASFKEERSIFIYAGIRFSIDITLNIVFFFIELPPSPWTDLATGLTYILNSLLELIPPEELTSPQMFLLLLTFLHLLQTAHGLLCHKFMYDTHKGFQTNVTVERSLSDDPYCISFHDSQQNQMFFGPQDSHDFCQPGSSTSSEVAFSSCNRCNWDFCDLEYMPESVRNARPLLADASIQIHPSKGADSILSRGASLMCFHQIPLIVEMAFLAQAFSIRFTLKTYPLWQGSTRMIRFL</sequence>
<organism evidence="2 3">
    <name type="scientific">Steinernema hermaphroditum</name>
    <dbReference type="NCBI Taxonomy" id="289476"/>
    <lineage>
        <taxon>Eukaryota</taxon>
        <taxon>Metazoa</taxon>
        <taxon>Ecdysozoa</taxon>
        <taxon>Nematoda</taxon>
        <taxon>Chromadorea</taxon>
        <taxon>Rhabditida</taxon>
        <taxon>Tylenchina</taxon>
        <taxon>Panagrolaimomorpha</taxon>
        <taxon>Strongyloidoidea</taxon>
        <taxon>Steinernematidae</taxon>
        <taxon>Steinernema</taxon>
    </lineage>
</organism>
<feature type="transmembrane region" description="Helical" evidence="1">
    <location>
        <begin position="262"/>
        <end position="280"/>
    </location>
</feature>
<accession>A0AA39ISZ9</accession>
<evidence type="ECO:0000256" key="1">
    <source>
        <dbReference type="SAM" id="Phobius"/>
    </source>
</evidence>
<keyword evidence="1" id="KW-0812">Transmembrane</keyword>